<proteinExistence type="predicted"/>
<keyword evidence="2" id="KW-1185">Reference proteome</keyword>
<protein>
    <submittedName>
        <fullName evidence="1">Uncharacterized protein</fullName>
    </submittedName>
</protein>
<reference evidence="1" key="2">
    <citation type="submission" date="2023-05" db="EMBL/GenBank/DDBJ databases">
        <authorList>
            <consortium name="Lawrence Berkeley National Laboratory"/>
            <person name="Steindorff A."/>
            <person name="Hensen N."/>
            <person name="Bonometti L."/>
            <person name="Westerberg I."/>
            <person name="Brannstrom I.O."/>
            <person name="Guillou S."/>
            <person name="Cros-Aarteil S."/>
            <person name="Calhoun S."/>
            <person name="Haridas S."/>
            <person name="Kuo A."/>
            <person name="Mondo S."/>
            <person name="Pangilinan J."/>
            <person name="Riley R."/>
            <person name="Labutti K."/>
            <person name="Andreopoulos B."/>
            <person name="Lipzen A."/>
            <person name="Chen C."/>
            <person name="Yanf M."/>
            <person name="Daum C."/>
            <person name="Ng V."/>
            <person name="Clum A."/>
            <person name="Ohm R."/>
            <person name="Martin F."/>
            <person name="Silar P."/>
            <person name="Natvig D."/>
            <person name="Lalanne C."/>
            <person name="Gautier V."/>
            <person name="Ament-Velasquez S.L."/>
            <person name="Kruys A."/>
            <person name="Hutchinson M.I."/>
            <person name="Powell A.J."/>
            <person name="Barry K."/>
            <person name="Miller A.N."/>
            <person name="Grigoriev I.V."/>
            <person name="Debuchy R."/>
            <person name="Gladieux P."/>
            <person name="Thoren M.H."/>
            <person name="Johannesson H."/>
        </authorList>
    </citation>
    <scope>NUCLEOTIDE SEQUENCE</scope>
    <source>
        <strain evidence="1">CBS 731.68</strain>
    </source>
</reference>
<dbReference type="RefSeq" id="XP_062645572.1">
    <property type="nucleotide sequence ID" value="XM_062797618.1"/>
</dbReference>
<dbReference type="EMBL" id="MU853232">
    <property type="protein sequence ID" value="KAK4121801.1"/>
    <property type="molecule type" value="Genomic_DNA"/>
</dbReference>
<evidence type="ECO:0000313" key="2">
    <source>
        <dbReference type="Proteomes" id="UP001302602"/>
    </source>
</evidence>
<accession>A0AAN6TXT0</accession>
<comment type="caution">
    <text evidence="1">The sequence shown here is derived from an EMBL/GenBank/DDBJ whole genome shotgun (WGS) entry which is preliminary data.</text>
</comment>
<name>A0AAN6TXT0_9PEZI</name>
<sequence>MWAVRGKSRGRTDSIKPYSIIPAFLSGKKQTQVTVVSADGKFGIEPRMTAHDECSQVVRQIGKRQLPQSALPHVRAWTRLCMPPNAQGVEPSSGKYWQQGRISNRGMDQQLAPFTVREPGPAPKACLAWFRPRPGHRCEWPFRSRGDFLCILSWPAHSSGSASSSPHGLWLARCLPAPGRETWSD</sequence>
<organism evidence="1 2">
    <name type="scientific">Parathielavia appendiculata</name>
    <dbReference type="NCBI Taxonomy" id="2587402"/>
    <lineage>
        <taxon>Eukaryota</taxon>
        <taxon>Fungi</taxon>
        <taxon>Dikarya</taxon>
        <taxon>Ascomycota</taxon>
        <taxon>Pezizomycotina</taxon>
        <taxon>Sordariomycetes</taxon>
        <taxon>Sordariomycetidae</taxon>
        <taxon>Sordariales</taxon>
        <taxon>Chaetomiaceae</taxon>
        <taxon>Parathielavia</taxon>
    </lineage>
</organism>
<gene>
    <name evidence="1" type="ORF">N657DRAFT_97810</name>
</gene>
<reference evidence="1" key="1">
    <citation type="journal article" date="2023" name="Mol. Phylogenet. Evol.">
        <title>Genome-scale phylogeny and comparative genomics of the fungal order Sordariales.</title>
        <authorList>
            <person name="Hensen N."/>
            <person name="Bonometti L."/>
            <person name="Westerberg I."/>
            <person name="Brannstrom I.O."/>
            <person name="Guillou S."/>
            <person name="Cros-Aarteil S."/>
            <person name="Calhoun S."/>
            <person name="Haridas S."/>
            <person name="Kuo A."/>
            <person name="Mondo S."/>
            <person name="Pangilinan J."/>
            <person name="Riley R."/>
            <person name="LaButti K."/>
            <person name="Andreopoulos B."/>
            <person name="Lipzen A."/>
            <person name="Chen C."/>
            <person name="Yan M."/>
            <person name="Daum C."/>
            <person name="Ng V."/>
            <person name="Clum A."/>
            <person name="Steindorff A."/>
            <person name="Ohm R.A."/>
            <person name="Martin F."/>
            <person name="Silar P."/>
            <person name="Natvig D.O."/>
            <person name="Lalanne C."/>
            <person name="Gautier V."/>
            <person name="Ament-Velasquez S.L."/>
            <person name="Kruys A."/>
            <person name="Hutchinson M.I."/>
            <person name="Powell A.J."/>
            <person name="Barry K."/>
            <person name="Miller A.N."/>
            <person name="Grigoriev I.V."/>
            <person name="Debuchy R."/>
            <person name="Gladieux P."/>
            <person name="Hiltunen Thoren M."/>
            <person name="Johannesson H."/>
        </authorList>
    </citation>
    <scope>NUCLEOTIDE SEQUENCE</scope>
    <source>
        <strain evidence="1">CBS 731.68</strain>
    </source>
</reference>
<dbReference type="AlphaFoldDB" id="A0AAN6TXT0"/>
<dbReference type="Proteomes" id="UP001302602">
    <property type="component" value="Unassembled WGS sequence"/>
</dbReference>
<evidence type="ECO:0000313" key="1">
    <source>
        <dbReference type="EMBL" id="KAK4121801.1"/>
    </source>
</evidence>
<dbReference type="GeneID" id="87834397"/>